<organism evidence="1">
    <name type="scientific">uncultured Thiotrichaceae bacterium</name>
    <dbReference type="NCBI Taxonomy" id="298394"/>
    <lineage>
        <taxon>Bacteria</taxon>
        <taxon>Pseudomonadati</taxon>
        <taxon>Pseudomonadota</taxon>
        <taxon>Gammaproteobacteria</taxon>
        <taxon>Thiotrichales</taxon>
        <taxon>Thiotrichaceae</taxon>
        <taxon>environmental samples</taxon>
    </lineage>
</organism>
<proteinExistence type="predicted"/>
<dbReference type="Gene3D" id="3.20.20.410">
    <property type="entry name" value="Protein of unknown function UPF0759"/>
    <property type="match status" value="1"/>
</dbReference>
<gene>
    <name evidence="1" type="ORF">HELGO_WM40904</name>
</gene>
<accession>A0A6S6TF57</accession>
<sequence>MESQPYYIGAPLWALKEWKGQFFTKTAKPAEFLQQYAQFFNAVEGNTTFYSVPSEKMVARWLESTPDTFRFSFKFPRTISHYQKLQHCDAEVTEFLKRLAPLGERLNNFMIQLPGSFSPAMLGVLEQFLRKLPKEYGYSVEVRHADFFTQPSVREQYNTLLRELGADRVIFESRPVHAAPALDQPTREAHERKPRLPVQLDTTAGAPILRYIGHPVAEENAKWLEPWAAQTVRWIEAGLTPRIFLHTPDNQQVPALARTFNTYVQARLGGVADLPSFPCESKSGLLL</sequence>
<protein>
    <recommendedName>
        <fullName evidence="2">DUF72 domain-containing protein</fullName>
    </recommendedName>
</protein>
<evidence type="ECO:0008006" key="2">
    <source>
        <dbReference type="Google" id="ProtNLM"/>
    </source>
</evidence>
<dbReference type="EMBL" id="CACVAV010000219">
    <property type="protein sequence ID" value="CAA6813497.1"/>
    <property type="molecule type" value="Genomic_DNA"/>
</dbReference>
<dbReference type="SUPFAM" id="SSF117396">
    <property type="entry name" value="TM1631-like"/>
    <property type="match status" value="1"/>
</dbReference>
<evidence type="ECO:0000313" key="1">
    <source>
        <dbReference type="EMBL" id="CAA6813497.1"/>
    </source>
</evidence>
<name>A0A6S6TF57_9GAMM</name>
<dbReference type="InterPro" id="IPR036520">
    <property type="entry name" value="UPF0759_sf"/>
</dbReference>
<dbReference type="Pfam" id="PF01904">
    <property type="entry name" value="DUF72"/>
    <property type="match status" value="1"/>
</dbReference>
<reference evidence="1" key="1">
    <citation type="submission" date="2020-01" db="EMBL/GenBank/DDBJ databases">
        <authorList>
            <person name="Meier V. D."/>
            <person name="Meier V D."/>
        </authorList>
    </citation>
    <scope>NUCLEOTIDE SEQUENCE</scope>
    <source>
        <strain evidence="1">HLG_WM_MAG_08</strain>
    </source>
</reference>
<dbReference type="PANTHER" id="PTHR30348:SF9">
    <property type="entry name" value="UPF0759 PROTEIN YECE"/>
    <property type="match status" value="1"/>
</dbReference>
<dbReference type="AlphaFoldDB" id="A0A6S6TF57"/>
<dbReference type="InterPro" id="IPR002763">
    <property type="entry name" value="DUF72"/>
</dbReference>
<dbReference type="PANTHER" id="PTHR30348">
    <property type="entry name" value="UNCHARACTERIZED PROTEIN YECE"/>
    <property type="match status" value="1"/>
</dbReference>